<evidence type="ECO:0000313" key="2">
    <source>
        <dbReference type="EMBL" id="SES98738.1"/>
    </source>
</evidence>
<dbReference type="AlphaFoldDB" id="A0A1I0AWY6"/>
<dbReference type="Proteomes" id="UP000199820">
    <property type="component" value="Unassembled WGS sequence"/>
</dbReference>
<sequence length="215" mass="25021">MDRLPDTPWHIGYTKKDEDDPRRHKSRCIHNANGECVSPRSKYYMDACGGSSHCGEYAETEAAYKKLLKNRKTADEIERDSIEKYKESLTAEKRKLAKADKAISHKQTSDLFKCLVCNEGLNRIKKSLKKCPFCGMYYVNIEESTEPEILDIVKADDVFLMHIQRKTEKKNIPQYYVHDAYGICKFMDEKGKCNYSKAKKFRKSCPQRNCKCFKT</sequence>
<accession>A0A1I0AWY6</accession>
<dbReference type="EMBL" id="FOIL01000003">
    <property type="protein sequence ID" value="SES98738.1"/>
    <property type="molecule type" value="Genomic_DNA"/>
</dbReference>
<organism evidence="2 3">
    <name type="scientific">[Clostridium] aminophilum</name>
    <dbReference type="NCBI Taxonomy" id="1526"/>
    <lineage>
        <taxon>Bacteria</taxon>
        <taxon>Bacillati</taxon>
        <taxon>Bacillota</taxon>
        <taxon>Clostridia</taxon>
        <taxon>Lachnospirales</taxon>
        <taxon>Lachnospiraceae</taxon>
    </lineage>
</organism>
<feature type="region of interest" description="Disordered" evidence="1">
    <location>
        <begin position="1"/>
        <end position="24"/>
    </location>
</feature>
<reference evidence="2 3" key="1">
    <citation type="submission" date="2016-10" db="EMBL/GenBank/DDBJ databases">
        <authorList>
            <person name="de Groot N.N."/>
        </authorList>
    </citation>
    <scope>NUCLEOTIDE SEQUENCE [LARGE SCALE GENOMIC DNA]</scope>
    <source>
        <strain evidence="2 3">KH1P1</strain>
    </source>
</reference>
<keyword evidence="3" id="KW-1185">Reference proteome</keyword>
<evidence type="ECO:0000256" key="1">
    <source>
        <dbReference type="SAM" id="MobiDB-lite"/>
    </source>
</evidence>
<evidence type="ECO:0000313" key="3">
    <source>
        <dbReference type="Proteomes" id="UP000199820"/>
    </source>
</evidence>
<protein>
    <submittedName>
        <fullName evidence="2">Uncharacterized protein</fullName>
    </submittedName>
</protein>
<name>A0A1I0AWY6_9FIRM</name>
<proteinExistence type="predicted"/>
<gene>
    <name evidence="2" type="ORF">SAMN04487771_10033</name>
</gene>
<dbReference type="RefSeq" id="WP_074648167.1">
    <property type="nucleotide sequence ID" value="NZ_FOIL01000003.1"/>
</dbReference>